<dbReference type="eggNOG" id="COG3544">
    <property type="taxonomic scope" value="Bacteria"/>
</dbReference>
<feature type="compositionally biased region" description="Polar residues" evidence="1">
    <location>
        <begin position="36"/>
        <end position="54"/>
    </location>
</feature>
<proteinExistence type="predicted"/>
<dbReference type="Proteomes" id="UP000018731">
    <property type="component" value="Unassembled WGS sequence"/>
</dbReference>
<dbReference type="Pfam" id="PF03713">
    <property type="entry name" value="DUF305"/>
    <property type="match status" value="1"/>
</dbReference>
<dbReference type="AlphaFoldDB" id="V8CCC0"/>
<dbReference type="PANTHER" id="PTHR36933:SF1">
    <property type="entry name" value="SLL0788 PROTEIN"/>
    <property type="match status" value="1"/>
</dbReference>
<gene>
    <name evidence="4" type="ORF">HMPREF2086_00002</name>
</gene>
<feature type="domain" description="DUF305" evidence="3">
    <location>
        <begin position="75"/>
        <end position="220"/>
    </location>
</feature>
<accession>V8CCC0</accession>
<feature type="chain" id="PRO_5004767451" description="DUF305 domain-containing protein" evidence="2">
    <location>
        <begin position="25"/>
        <end position="243"/>
    </location>
</feature>
<sequence length="243" mass="26656">MNLSKLTFCAFCALIMSFFPLLQAHDSQAHEHSHATQESAQASADSSPSTPSQKIISAMHSPMHANKHSQTKSVEIDFLSDMIPHHQGAIDSAKLLLESAKTPEVIALAENIIKAQEAEIAQFKELIDKKGVKTTKISSKDYKAFGEKNAKAMESMMEAMKIQESSNAERDFLSSMIGHHKGAIETSKIALEYSKDEVLRKIAQKIIADQEAEITTMGNLIEAIDTAAKAQAEQSSKNTKKKK</sequence>
<feature type="region of interest" description="Disordered" evidence="1">
    <location>
        <begin position="30"/>
        <end position="54"/>
    </location>
</feature>
<protein>
    <recommendedName>
        <fullName evidence="3">DUF305 domain-containing protein</fullName>
    </recommendedName>
</protein>
<dbReference type="PATRIC" id="fig|1357400.3.peg.4"/>
<reference evidence="4 5" key="1">
    <citation type="journal article" date="2014" name="Genome Announc.">
        <title>Draft genome sequences of six enterohepatic helicobacter species isolated from humans and one from rhesus macaques.</title>
        <authorList>
            <person name="Shen Z."/>
            <person name="Sheh A."/>
            <person name="Young S.K."/>
            <person name="Abouelliel A."/>
            <person name="Ward D.V."/>
            <person name="Earl A.M."/>
            <person name="Fox J.G."/>
        </authorList>
    </citation>
    <scope>NUCLEOTIDE SEQUENCE [LARGE SCALE GENOMIC DNA]</scope>
    <source>
        <strain evidence="4 5">MIT 99-5501</strain>
    </source>
</reference>
<name>V8CCC0_9HELI</name>
<keyword evidence="5" id="KW-1185">Reference proteome</keyword>
<evidence type="ECO:0000313" key="5">
    <source>
        <dbReference type="Proteomes" id="UP000018731"/>
    </source>
</evidence>
<evidence type="ECO:0000313" key="4">
    <source>
        <dbReference type="EMBL" id="ETD24670.1"/>
    </source>
</evidence>
<dbReference type="STRING" id="1357400.HMPREF2086_00002"/>
<evidence type="ECO:0000256" key="1">
    <source>
        <dbReference type="SAM" id="MobiDB-lite"/>
    </source>
</evidence>
<dbReference type="Gene3D" id="1.20.1260.10">
    <property type="match status" value="1"/>
</dbReference>
<dbReference type="RefSeq" id="WP_023926672.1">
    <property type="nucleotide sequence ID" value="NZ_KI669454.1"/>
</dbReference>
<comment type="caution">
    <text evidence="4">The sequence shown here is derived from an EMBL/GenBank/DDBJ whole genome shotgun (WGS) entry which is preliminary data.</text>
</comment>
<feature type="signal peptide" evidence="2">
    <location>
        <begin position="1"/>
        <end position="24"/>
    </location>
</feature>
<dbReference type="InterPro" id="IPR005183">
    <property type="entry name" value="DUF305_CopM-like"/>
</dbReference>
<dbReference type="PANTHER" id="PTHR36933">
    <property type="entry name" value="SLL0788 PROTEIN"/>
    <property type="match status" value="1"/>
</dbReference>
<organism evidence="4 5">
    <name type="scientific">Helicobacter macacae MIT 99-5501</name>
    <dbReference type="NCBI Taxonomy" id="1357400"/>
    <lineage>
        <taxon>Bacteria</taxon>
        <taxon>Pseudomonadati</taxon>
        <taxon>Campylobacterota</taxon>
        <taxon>Epsilonproteobacteria</taxon>
        <taxon>Campylobacterales</taxon>
        <taxon>Helicobacteraceae</taxon>
        <taxon>Helicobacter</taxon>
    </lineage>
</organism>
<evidence type="ECO:0000256" key="2">
    <source>
        <dbReference type="SAM" id="SignalP"/>
    </source>
</evidence>
<dbReference type="EMBL" id="AZJI01000001">
    <property type="protein sequence ID" value="ETD24670.1"/>
    <property type="molecule type" value="Genomic_DNA"/>
</dbReference>
<dbReference type="InterPro" id="IPR012347">
    <property type="entry name" value="Ferritin-like"/>
</dbReference>
<evidence type="ECO:0000259" key="3">
    <source>
        <dbReference type="Pfam" id="PF03713"/>
    </source>
</evidence>
<keyword evidence="2" id="KW-0732">Signal</keyword>
<dbReference type="HOGENOM" id="CLU_074343_2_1_7"/>